<organism evidence="7 8">
    <name type="scientific">Actomonas aquatica</name>
    <dbReference type="NCBI Taxonomy" id="2866162"/>
    <lineage>
        <taxon>Bacteria</taxon>
        <taxon>Pseudomonadati</taxon>
        <taxon>Verrucomicrobiota</taxon>
        <taxon>Opitutia</taxon>
        <taxon>Opitutales</taxon>
        <taxon>Opitutaceae</taxon>
        <taxon>Actomonas</taxon>
    </lineage>
</organism>
<name>A0ABZ1C255_9BACT</name>
<feature type="transmembrane region" description="Helical" evidence="5">
    <location>
        <begin position="238"/>
        <end position="257"/>
    </location>
</feature>
<feature type="transmembrane region" description="Helical" evidence="5">
    <location>
        <begin position="88"/>
        <end position="107"/>
    </location>
</feature>
<feature type="domain" description="Major facilitator superfamily (MFS) profile" evidence="6">
    <location>
        <begin position="22"/>
        <end position="423"/>
    </location>
</feature>
<feature type="transmembrane region" description="Helical" evidence="5">
    <location>
        <begin position="12"/>
        <end position="35"/>
    </location>
</feature>
<dbReference type="RefSeq" id="WP_221033178.1">
    <property type="nucleotide sequence ID" value="NZ_CP139781.1"/>
</dbReference>
<feature type="transmembrane region" description="Helical" evidence="5">
    <location>
        <begin position="178"/>
        <end position="195"/>
    </location>
</feature>
<dbReference type="InterPro" id="IPR011701">
    <property type="entry name" value="MFS"/>
</dbReference>
<feature type="transmembrane region" description="Helical" evidence="5">
    <location>
        <begin position="113"/>
        <end position="134"/>
    </location>
</feature>
<proteinExistence type="predicted"/>
<dbReference type="InterPro" id="IPR020846">
    <property type="entry name" value="MFS_dom"/>
</dbReference>
<evidence type="ECO:0000313" key="7">
    <source>
        <dbReference type="EMBL" id="WRQ85753.1"/>
    </source>
</evidence>
<comment type="subcellular location">
    <subcellularLocation>
        <location evidence="1">Membrane</location>
        <topology evidence="1">Multi-pass membrane protein</topology>
    </subcellularLocation>
</comment>
<gene>
    <name evidence="7" type="ORF">K1X11_013155</name>
</gene>
<dbReference type="Pfam" id="PF07690">
    <property type="entry name" value="MFS_1"/>
    <property type="match status" value="1"/>
</dbReference>
<sequence>MNPPSSSSTASVPRIGATGWALLMMLVSASVLFFIDRQTLAILKSTLSEEFDLNNEAYGILITGYMIPYTLGYLVSGQIIDRWGTRRCASIFLLGMALATIGCGLARNFHELLAARVVLGIAESGVVPSIMVLITKRFPRERRGFVVTMHQALQSAGPIMTAPLVAAITLSHGWRSSFLLPGIFSLALAAVWFLSDREPRRSAAAAGPTDGTAKPAEPQPMRGLAALKFVLTSRRIRGVLIARLLTDPAWFFLIYWQAGFLQERGGWTLAELGKWTWLPPAVAAIGNVVIGSWSDRLLKVHSDAATARRIAMQRLVWLAPCLALAPWAVASKPLVLFMMVFAYVMANAWLTMINVLVTDLAPPGTVATSIGILSALGGFTSVAFNYIAGPLVDHFGYDFMFLFAGCLHPLGALVLYRYYRGGPPPVPPALAEETVDPAAPSATS</sequence>
<feature type="transmembrane region" description="Helical" evidence="5">
    <location>
        <begin position="277"/>
        <end position="294"/>
    </location>
</feature>
<feature type="transmembrane region" description="Helical" evidence="5">
    <location>
        <begin position="155"/>
        <end position="172"/>
    </location>
</feature>
<reference evidence="7 8" key="1">
    <citation type="submission" date="2021-08" db="EMBL/GenBank/DDBJ databases">
        <authorList>
            <person name="Zhang D."/>
            <person name="Zhang A."/>
            <person name="Wang L."/>
        </authorList>
    </citation>
    <scope>NUCLEOTIDE SEQUENCE [LARGE SCALE GENOMIC DNA]</scope>
    <source>
        <strain evidence="7 8">WL0086</strain>
    </source>
</reference>
<evidence type="ECO:0000256" key="1">
    <source>
        <dbReference type="ARBA" id="ARBA00004141"/>
    </source>
</evidence>
<evidence type="ECO:0000256" key="5">
    <source>
        <dbReference type="SAM" id="Phobius"/>
    </source>
</evidence>
<feature type="transmembrane region" description="Helical" evidence="5">
    <location>
        <begin position="366"/>
        <end position="387"/>
    </location>
</feature>
<feature type="transmembrane region" description="Helical" evidence="5">
    <location>
        <begin position="57"/>
        <end position="76"/>
    </location>
</feature>
<evidence type="ECO:0000313" key="8">
    <source>
        <dbReference type="Proteomes" id="UP000738431"/>
    </source>
</evidence>
<reference evidence="7 8" key="2">
    <citation type="submission" date="2023-12" db="EMBL/GenBank/DDBJ databases">
        <title>Description of an unclassified Opitutus bacterium of Verrucomicrobiota.</title>
        <authorList>
            <person name="Zhang D.-F."/>
        </authorList>
    </citation>
    <scope>NUCLEOTIDE SEQUENCE [LARGE SCALE GENOMIC DNA]</scope>
    <source>
        <strain evidence="7 8">WL0086</strain>
    </source>
</reference>
<evidence type="ECO:0000256" key="3">
    <source>
        <dbReference type="ARBA" id="ARBA00022989"/>
    </source>
</evidence>
<keyword evidence="4 5" id="KW-0472">Membrane</keyword>
<protein>
    <submittedName>
        <fullName evidence="7">MFS transporter</fullName>
    </submittedName>
</protein>
<evidence type="ECO:0000259" key="6">
    <source>
        <dbReference type="PROSITE" id="PS50850"/>
    </source>
</evidence>
<dbReference type="PANTHER" id="PTHR11662:SF399">
    <property type="entry name" value="FI19708P1-RELATED"/>
    <property type="match status" value="1"/>
</dbReference>
<feature type="transmembrane region" description="Helical" evidence="5">
    <location>
        <begin position="399"/>
        <end position="419"/>
    </location>
</feature>
<dbReference type="InterPro" id="IPR050382">
    <property type="entry name" value="MFS_Na/Anion_cotransporter"/>
</dbReference>
<dbReference type="Proteomes" id="UP000738431">
    <property type="component" value="Chromosome"/>
</dbReference>
<evidence type="ECO:0000256" key="4">
    <source>
        <dbReference type="ARBA" id="ARBA00023136"/>
    </source>
</evidence>
<accession>A0ABZ1C255</accession>
<evidence type="ECO:0000256" key="2">
    <source>
        <dbReference type="ARBA" id="ARBA00022692"/>
    </source>
</evidence>
<dbReference type="PANTHER" id="PTHR11662">
    <property type="entry name" value="SOLUTE CARRIER FAMILY 17"/>
    <property type="match status" value="1"/>
</dbReference>
<dbReference type="PROSITE" id="PS50850">
    <property type="entry name" value="MFS"/>
    <property type="match status" value="1"/>
</dbReference>
<dbReference type="SUPFAM" id="SSF103473">
    <property type="entry name" value="MFS general substrate transporter"/>
    <property type="match status" value="1"/>
</dbReference>
<feature type="transmembrane region" description="Helical" evidence="5">
    <location>
        <begin position="315"/>
        <end position="346"/>
    </location>
</feature>
<keyword evidence="2 5" id="KW-0812">Transmembrane</keyword>
<dbReference type="EMBL" id="CP139781">
    <property type="protein sequence ID" value="WRQ85753.1"/>
    <property type="molecule type" value="Genomic_DNA"/>
</dbReference>
<dbReference type="InterPro" id="IPR036259">
    <property type="entry name" value="MFS_trans_sf"/>
</dbReference>
<keyword evidence="3 5" id="KW-1133">Transmembrane helix</keyword>
<dbReference type="Gene3D" id="1.20.1250.20">
    <property type="entry name" value="MFS general substrate transporter like domains"/>
    <property type="match status" value="2"/>
</dbReference>
<keyword evidence="8" id="KW-1185">Reference proteome</keyword>